<keyword evidence="2" id="KW-0472">Membrane</keyword>
<keyword evidence="2" id="KW-1133">Transmembrane helix</keyword>
<feature type="transmembrane region" description="Helical" evidence="2">
    <location>
        <begin position="21"/>
        <end position="40"/>
    </location>
</feature>
<sequence>MSVRQSVSLVELFRAAPAKSALLAIGPIGLALGQLLNSYVNDFSPLVAVGFAAVMVAFATVATSHHATEVRLRQLEADLETGTERDAHADASASAPK</sequence>
<evidence type="ECO:0000313" key="4">
    <source>
        <dbReference type="Proteomes" id="UP000281431"/>
    </source>
</evidence>
<protein>
    <submittedName>
        <fullName evidence="3">Uncharacterized protein</fullName>
    </submittedName>
</protein>
<comment type="caution">
    <text evidence="3">The sequence shown here is derived from an EMBL/GenBank/DDBJ whole genome shotgun (WGS) entry which is preliminary data.</text>
</comment>
<keyword evidence="4" id="KW-1185">Reference proteome</keyword>
<dbReference type="AlphaFoldDB" id="A0A3N6N1Q7"/>
<dbReference type="Proteomes" id="UP000281431">
    <property type="component" value="Unassembled WGS sequence"/>
</dbReference>
<dbReference type="EMBL" id="REFZ01000004">
    <property type="protein sequence ID" value="RQH01487.1"/>
    <property type="molecule type" value="Genomic_DNA"/>
</dbReference>
<evidence type="ECO:0000256" key="2">
    <source>
        <dbReference type="SAM" id="Phobius"/>
    </source>
</evidence>
<feature type="region of interest" description="Disordered" evidence="1">
    <location>
        <begin position="78"/>
        <end position="97"/>
    </location>
</feature>
<feature type="compositionally biased region" description="Basic and acidic residues" evidence="1">
    <location>
        <begin position="78"/>
        <end position="89"/>
    </location>
</feature>
<dbReference type="OrthoDB" id="260602at2157"/>
<reference evidence="3 4" key="1">
    <citation type="submission" date="2018-10" db="EMBL/GenBank/DDBJ databases">
        <title>Natrarchaeobius chitinivorans gen. nov., sp. nov., and Natrarchaeobius haloalkaliphilus sp. nov., alkaliphilic, chitin-utilizing haloarchaea from hypersaline alkaline lakes.</title>
        <authorList>
            <person name="Sorokin D.Y."/>
            <person name="Elcheninov A.G."/>
            <person name="Kostrikina N.A."/>
            <person name="Bale N.J."/>
            <person name="Sinninghe Damste J.S."/>
            <person name="Khijniak T.V."/>
            <person name="Kublanov I.V."/>
            <person name="Toshchakov S.V."/>
        </authorList>
    </citation>
    <scope>NUCLEOTIDE SEQUENCE [LARGE SCALE GENOMIC DNA]</scope>
    <source>
        <strain evidence="3 4">AArcht7</strain>
    </source>
</reference>
<evidence type="ECO:0000256" key="1">
    <source>
        <dbReference type="SAM" id="MobiDB-lite"/>
    </source>
</evidence>
<name>A0A3N6N1Q7_NATCH</name>
<gene>
    <name evidence="3" type="ORF">EA472_07435</name>
</gene>
<organism evidence="3 4">
    <name type="scientific">Natrarchaeobius chitinivorans</name>
    <dbReference type="NCBI Taxonomy" id="1679083"/>
    <lineage>
        <taxon>Archaea</taxon>
        <taxon>Methanobacteriati</taxon>
        <taxon>Methanobacteriota</taxon>
        <taxon>Stenosarchaea group</taxon>
        <taxon>Halobacteria</taxon>
        <taxon>Halobacteriales</taxon>
        <taxon>Natrialbaceae</taxon>
        <taxon>Natrarchaeobius</taxon>
    </lineage>
</organism>
<accession>A0A3N6N1Q7</accession>
<keyword evidence="2" id="KW-0812">Transmembrane</keyword>
<proteinExistence type="predicted"/>
<feature type="transmembrane region" description="Helical" evidence="2">
    <location>
        <begin position="46"/>
        <end position="64"/>
    </location>
</feature>
<evidence type="ECO:0000313" key="3">
    <source>
        <dbReference type="EMBL" id="RQH01487.1"/>
    </source>
</evidence>